<accession>A0AAV0FUM8</accession>
<evidence type="ECO:0008006" key="7">
    <source>
        <dbReference type="Google" id="ProtNLM"/>
    </source>
</evidence>
<keyword evidence="6" id="KW-1185">Reference proteome</keyword>
<dbReference type="Pfam" id="PF13193">
    <property type="entry name" value="AMP-binding_C"/>
    <property type="match status" value="1"/>
</dbReference>
<proteinExistence type="inferred from homology"/>
<dbReference type="InterPro" id="IPR025110">
    <property type="entry name" value="AMP-bd_C"/>
</dbReference>
<dbReference type="GO" id="GO:0006631">
    <property type="term" value="P:fatty acid metabolic process"/>
    <property type="evidence" value="ECO:0007669"/>
    <property type="project" value="TreeGrafter"/>
</dbReference>
<dbReference type="InterPro" id="IPR042099">
    <property type="entry name" value="ANL_N_sf"/>
</dbReference>
<dbReference type="PANTHER" id="PTHR43201:SF5">
    <property type="entry name" value="MEDIUM-CHAIN ACYL-COA LIGASE ACSF2, MITOCHONDRIAL"/>
    <property type="match status" value="1"/>
</dbReference>
<comment type="caution">
    <text evidence="5">The sequence shown here is derived from an EMBL/GenBank/DDBJ whole genome shotgun (WGS) entry which is preliminary data.</text>
</comment>
<feature type="domain" description="AMP-dependent synthetase/ligase" evidence="3">
    <location>
        <begin position="2"/>
        <end position="126"/>
    </location>
</feature>
<evidence type="ECO:0000313" key="5">
    <source>
        <dbReference type="EMBL" id="CAH9139397.1"/>
    </source>
</evidence>
<dbReference type="GO" id="GO:0031956">
    <property type="term" value="F:medium-chain fatty acid-CoA ligase activity"/>
    <property type="evidence" value="ECO:0007669"/>
    <property type="project" value="TreeGrafter"/>
</dbReference>
<protein>
    <recommendedName>
        <fullName evidence="7">4-coumarate--CoA ligase</fullName>
    </recommendedName>
</protein>
<organism evidence="5 6">
    <name type="scientific">Cuscuta epithymum</name>
    <dbReference type="NCBI Taxonomy" id="186058"/>
    <lineage>
        <taxon>Eukaryota</taxon>
        <taxon>Viridiplantae</taxon>
        <taxon>Streptophyta</taxon>
        <taxon>Embryophyta</taxon>
        <taxon>Tracheophyta</taxon>
        <taxon>Spermatophyta</taxon>
        <taxon>Magnoliopsida</taxon>
        <taxon>eudicotyledons</taxon>
        <taxon>Gunneridae</taxon>
        <taxon>Pentapetalae</taxon>
        <taxon>asterids</taxon>
        <taxon>lamiids</taxon>
        <taxon>Solanales</taxon>
        <taxon>Convolvulaceae</taxon>
        <taxon>Cuscuteae</taxon>
        <taxon>Cuscuta</taxon>
        <taxon>Cuscuta subgen. Cuscuta</taxon>
    </lineage>
</organism>
<dbReference type="Proteomes" id="UP001152523">
    <property type="component" value="Unassembled WGS sequence"/>
</dbReference>
<dbReference type="Gene3D" id="3.30.300.30">
    <property type="match status" value="1"/>
</dbReference>
<dbReference type="InterPro" id="IPR045851">
    <property type="entry name" value="AMP-bd_C_sf"/>
</dbReference>
<reference evidence="5" key="1">
    <citation type="submission" date="2022-07" db="EMBL/GenBank/DDBJ databases">
        <authorList>
            <person name="Macas J."/>
            <person name="Novak P."/>
            <person name="Neumann P."/>
        </authorList>
    </citation>
    <scope>NUCLEOTIDE SEQUENCE</scope>
</reference>
<dbReference type="Gene3D" id="3.40.50.12780">
    <property type="entry name" value="N-terminal domain of ligase-like"/>
    <property type="match status" value="1"/>
</dbReference>
<evidence type="ECO:0000313" key="6">
    <source>
        <dbReference type="Proteomes" id="UP001152523"/>
    </source>
</evidence>
<dbReference type="SUPFAM" id="SSF56801">
    <property type="entry name" value="Acetyl-CoA synthetase-like"/>
    <property type="match status" value="1"/>
</dbReference>
<evidence type="ECO:0000256" key="1">
    <source>
        <dbReference type="ARBA" id="ARBA00006432"/>
    </source>
</evidence>
<dbReference type="EMBL" id="CAMAPF010001015">
    <property type="protein sequence ID" value="CAH9139397.1"/>
    <property type="molecule type" value="Genomic_DNA"/>
</dbReference>
<dbReference type="Pfam" id="PF00501">
    <property type="entry name" value="AMP-binding"/>
    <property type="match status" value="1"/>
</dbReference>
<feature type="domain" description="AMP-binding enzyme C-terminal" evidence="4">
    <location>
        <begin position="176"/>
        <end position="242"/>
    </location>
</feature>
<comment type="similarity">
    <text evidence="1">Belongs to the ATP-dependent AMP-binding enzyme family.</text>
</comment>
<gene>
    <name evidence="5" type="ORF">CEPIT_LOCUS37557</name>
</gene>
<sequence length="271" mass="29678">MNKSNATWYMAVPTTQQIILDRHLSNPEPVYPRLRFIRSCSAALAPSILIQQEEAFGAPFLEVYAMIEVTLLIAWNTFPGNRPHVAGSIRKPVGQEMAVLGENGIVQEAGSTGDTCFGGSNVTKGYKNYPDANKSASEFRWLQTGDLGYTGSEGYLHLVSRIKEINRGGGKISPIEVDACLVSHPEIAQAVAFRVPDDKYGEEINCAIIANEGATIDEEVLKFCKRYFVAFKVPKKVLLTDAPLKLSHVKSLGDLLHNASLHKSLLLSFLG</sequence>
<dbReference type="InterPro" id="IPR000873">
    <property type="entry name" value="AMP-dep_synth/lig_dom"/>
</dbReference>
<evidence type="ECO:0000256" key="2">
    <source>
        <dbReference type="ARBA" id="ARBA00022598"/>
    </source>
</evidence>
<name>A0AAV0FUM8_9ASTE</name>
<evidence type="ECO:0000259" key="4">
    <source>
        <dbReference type="Pfam" id="PF13193"/>
    </source>
</evidence>
<evidence type="ECO:0000259" key="3">
    <source>
        <dbReference type="Pfam" id="PF00501"/>
    </source>
</evidence>
<dbReference type="PANTHER" id="PTHR43201">
    <property type="entry name" value="ACYL-COA SYNTHETASE"/>
    <property type="match status" value="1"/>
</dbReference>
<keyword evidence="2" id="KW-0436">Ligase</keyword>
<dbReference type="AlphaFoldDB" id="A0AAV0FUM8"/>